<evidence type="ECO:0000313" key="1">
    <source>
        <dbReference type="EMBL" id="MCE2594588.1"/>
    </source>
</evidence>
<dbReference type="Proteomes" id="UP001201273">
    <property type="component" value="Unassembled WGS sequence"/>
</dbReference>
<reference evidence="1 2" key="1">
    <citation type="journal article" date="2022" name="Environ. Microbiol. Rep.">
        <title>Eco-phylogenetic analyses reveal divergent evolution of vitamin B12 metabolism in the marine bacterial family 'Psychromonadaceae'.</title>
        <authorList>
            <person name="Jin X."/>
            <person name="Yang Y."/>
            <person name="Cao H."/>
            <person name="Gao B."/>
            <person name="Zhao Z."/>
        </authorList>
    </citation>
    <scope>NUCLEOTIDE SEQUENCE [LARGE SCALE GENOMIC DNA]</scope>
    <source>
        <strain evidence="1 2">MKS20</strain>
    </source>
</reference>
<keyword evidence="2" id="KW-1185">Reference proteome</keyword>
<evidence type="ECO:0008006" key="3">
    <source>
        <dbReference type="Google" id="ProtNLM"/>
    </source>
</evidence>
<name>A0ABS8WA47_9GAMM</name>
<evidence type="ECO:0000313" key="2">
    <source>
        <dbReference type="Proteomes" id="UP001201273"/>
    </source>
</evidence>
<organism evidence="1 2">
    <name type="scientific">Motilimonas cestriensis</name>
    <dbReference type="NCBI Taxonomy" id="2742685"/>
    <lineage>
        <taxon>Bacteria</taxon>
        <taxon>Pseudomonadati</taxon>
        <taxon>Pseudomonadota</taxon>
        <taxon>Gammaproteobacteria</taxon>
        <taxon>Alteromonadales</taxon>
        <taxon>Alteromonadales genera incertae sedis</taxon>
        <taxon>Motilimonas</taxon>
    </lineage>
</organism>
<gene>
    <name evidence="1" type="ORF">K6Y31_07145</name>
</gene>
<comment type="caution">
    <text evidence="1">The sequence shown here is derived from an EMBL/GenBank/DDBJ whole genome shotgun (WGS) entry which is preliminary data.</text>
</comment>
<dbReference type="RefSeq" id="WP_233052123.1">
    <property type="nucleotide sequence ID" value="NZ_JAIMJA010000005.1"/>
</dbReference>
<sequence length="76" mass="8269">MDMSGLKQLYQNNELIEAYVTPATQGSGWIVDCRDTEGEGLILTNAVGRESCFSSPEMATSQANAIGFMDVTYIDI</sequence>
<proteinExistence type="predicted"/>
<accession>A0ABS8WA47</accession>
<protein>
    <recommendedName>
        <fullName evidence="3">Thymidylate kinase</fullName>
    </recommendedName>
</protein>
<dbReference type="EMBL" id="JAIMJA010000005">
    <property type="protein sequence ID" value="MCE2594588.1"/>
    <property type="molecule type" value="Genomic_DNA"/>
</dbReference>